<proteinExistence type="predicted"/>
<name>A0A9P0GE92_9CUCU</name>
<accession>A0A9P0GE92</accession>
<dbReference type="AlphaFoldDB" id="A0A9P0GE92"/>
<organism evidence="2 3">
    <name type="scientific">Psylliodes chrysocephalus</name>
    <dbReference type="NCBI Taxonomy" id="3402493"/>
    <lineage>
        <taxon>Eukaryota</taxon>
        <taxon>Metazoa</taxon>
        <taxon>Ecdysozoa</taxon>
        <taxon>Arthropoda</taxon>
        <taxon>Hexapoda</taxon>
        <taxon>Insecta</taxon>
        <taxon>Pterygota</taxon>
        <taxon>Neoptera</taxon>
        <taxon>Endopterygota</taxon>
        <taxon>Coleoptera</taxon>
        <taxon>Polyphaga</taxon>
        <taxon>Cucujiformia</taxon>
        <taxon>Chrysomeloidea</taxon>
        <taxon>Chrysomelidae</taxon>
        <taxon>Galerucinae</taxon>
        <taxon>Alticini</taxon>
        <taxon>Psylliodes</taxon>
    </lineage>
</organism>
<dbReference type="Proteomes" id="UP001153636">
    <property type="component" value="Chromosome 2"/>
</dbReference>
<gene>
    <name evidence="2" type="ORF">PSYICH_LOCUS7225</name>
</gene>
<feature type="compositionally biased region" description="Low complexity" evidence="1">
    <location>
        <begin position="25"/>
        <end position="36"/>
    </location>
</feature>
<evidence type="ECO:0000256" key="1">
    <source>
        <dbReference type="SAM" id="MobiDB-lite"/>
    </source>
</evidence>
<reference evidence="2" key="1">
    <citation type="submission" date="2022-01" db="EMBL/GenBank/DDBJ databases">
        <authorList>
            <person name="King R."/>
        </authorList>
    </citation>
    <scope>NUCLEOTIDE SEQUENCE</scope>
</reference>
<feature type="region of interest" description="Disordered" evidence="1">
    <location>
        <begin position="63"/>
        <end position="101"/>
    </location>
</feature>
<sequence length="206" mass="22641">MQTTKWSQLKIEKNISENYPARSLDSLANSSNPSESISDDSHDSDSGADTKNSFSVKCEVYQQQNGKNYQKPEKIYGYASSNKSEENRSEPNSGRMETIPEEIETKVSVKAILARFENLNGKSDKDYVSVIASANKIKEASSGSESVSGSSVQSSINSNVNNSTDKAPNVHSDDSSDVVDENKQDFDIQIECDVKMISTLSYIIVK</sequence>
<evidence type="ECO:0000313" key="3">
    <source>
        <dbReference type="Proteomes" id="UP001153636"/>
    </source>
</evidence>
<dbReference type="EMBL" id="OV651814">
    <property type="protein sequence ID" value="CAH1106222.1"/>
    <property type="molecule type" value="Genomic_DNA"/>
</dbReference>
<keyword evidence="3" id="KW-1185">Reference proteome</keyword>
<dbReference type="OrthoDB" id="6741584at2759"/>
<feature type="region of interest" description="Disordered" evidence="1">
    <location>
        <begin position="15"/>
        <end position="51"/>
    </location>
</feature>
<evidence type="ECO:0000313" key="2">
    <source>
        <dbReference type="EMBL" id="CAH1106222.1"/>
    </source>
</evidence>
<protein>
    <submittedName>
        <fullName evidence="2">Uncharacterized protein</fullName>
    </submittedName>
</protein>
<feature type="compositionally biased region" description="Low complexity" evidence="1">
    <location>
        <begin position="141"/>
        <end position="163"/>
    </location>
</feature>
<feature type="region of interest" description="Disordered" evidence="1">
    <location>
        <begin position="138"/>
        <end position="180"/>
    </location>
</feature>